<feature type="domain" description="Stress-response A/B barrel" evidence="1">
    <location>
        <begin position="2"/>
        <end position="101"/>
    </location>
</feature>
<organism evidence="2 3">
    <name type="scientific">Phyllobacterium ifriqiyense</name>
    <dbReference type="NCBI Taxonomy" id="314238"/>
    <lineage>
        <taxon>Bacteria</taxon>
        <taxon>Pseudomonadati</taxon>
        <taxon>Pseudomonadota</taxon>
        <taxon>Alphaproteobacteria</taxon>
        <taxon>Hyphomicrobiales</taxon>
        <taxon>Phyllobacteriaceae</taxon>
        <taxon>Phyllobacterium</taxon>
    </lineage>
</organism>
<dbReference type="SUPFAM" id="SSF54909">
    <property type="entry name" value="Dimeric alpha+beta barrel"/>
    <property type="match status" value="1"/>
</dbReference>
<evidence type="ECO:0000313" key="3">
    <source>
        <dbReference type="Proteomes" id="UP001237780"/>
    </source>
</evidence>
<dbReference type="Proteomes" id="UP001237780">
    <property type="component" value="Unassembled WGS sequence"/>
</dbReference>
<dbReference type="InterPro" id="IPR013097">
    <property type="entry name" value="Dabb"/>
</dbReference>
<gene>
    <name evidence="2" type="ORF">QFZ34_003358</name>
</gene>
<dbReference type="InterPro" id="IPR011008">
    <property type="entry name" value="Dimeric_a/b-barrel"/>
</dbReference>
<comment type="caution">
    <text evidence="2">The sequence shown here is derived from an EMBL/GenBank/DDBJ whole genome shotgun (WGS) entry which is preliminary data.</text>
</comment>
<name>A0ABU0SBR3_9HYPH</name>
<dbReference type="EMBL" id="JAUSZT010000003">
    <property type="protein sequence ID" value="MDQ0998176.1"/>
    <property type="molecule type" value="Genomic_DNA"/>
</dbReference>
<dbReference type="SMART" id="SM00886">
    <property type="entry name" value="Dabb"/>
    <property type="match status" value="1"/>
</dbReference>
<sequence>MIRHCVFIRFRDGVPTSDRQACYDDLAILCAKLPGALTFRSGVNVSPEVGMDKGFTEGFLIDFADAAARDAYLIHPEHQAIGGRIVSSAIGGPDGVFVFDLEV</sequence>
<protein>
    <recommendedName>
        <fullName evidence="1">Stress-response A/B barrel domain-containing protein</fullName>
    </recommendedName>
</protein>
<dbReference type="Pfam" id="PF07876">
    <property type="entry name" value="Dabb"/>
    <property type="match status" value="1"/>
</dbReference>
<dbReference type="PROSITE" id="PS51502">
    <property type="entry name" value="S_R_A_B_BARREL"/>
    <property type="match status" value="1"/>
</dbReference>
<dbReference type="RefSeq" id="WP_115051274.1">
    <property type="nucleotide sequence ID" value="NZ_JAUSZT010000003.1"/>
</dbReference>
<accession>A0ABU0SBR3</accession>
<evidence type="ECO:0000313" key="2">
    <source>
        <dbReference type="EMBL" id="MDQ0998176.1"/>
    </source>
</evidence>
<keyword evidence="3" id="KW-1185">Reference proteome</keyword>
<dbReference type="Gene3D" id="3.30.70.100">
    <property type="match status" value="1"/>
</dbReference>
<reference evidence="2 3" key="1">
    <citation type="submission" date="2023-07" db="EMBL/GenBank/DDBJ databases">
        <title>Comparative genomics of wheat-associated soil bacteria to identify genetic determinants of phenazine resistance.</title>
        <authorList>
            <person name="Mouncey N."/>
        </authorList>
    </citation>
    <scope>NUCLEOTIDE SEQUENCE [LARGE SCALE GENOMIC DNA]</scope>
    <source>
        <strain evidence="2 3">W4I11</strain>
    </source>
</reference>
<proteinExistence type="predicted"/>
<evidence type="ECO:0000259" key="1">
    <source>
        <dbReference type="PROSITE" id="PS51502"/>
    </source>
</evidence>